<evidence type="ECO:0000259" key="9">
    <source>
        <dbReference type="Pfam" id="PF02811"/>
    </source>
</evidence>
<evidence type="ECO:0000256" key="8">
    <source>
        <dbReference type="RuleBase" id="RU366003"/>
    </source>
</evidence>
<dbReference type="Gene3D" id="3.20.20.140">
    <property type="entry name" value="Metal-dependent hydrolases"/>
    <property type="match status" value="1"/>
</dbReference>
<keyword evidence="6 8" id="KW-0368">Histidine biosynthesis</keyword>
<dbReference type="InterPro" id="IPR010140">
    <property type="entry name" value="Histidinol_P_phosphatase_HisJ"/>
</dbReference>
<accession>W4QQ03</accession>
<dbReference type="PANTHER" id="PTHR21039:SF0">
    <property type="entry name" value="HISTIDINOL-PHOSPHATASE"/>
    <property type="match status" value="1"/>
</dbReference>
<evidence type="ECO:0000256" key="7">
    <source>
        <dbReference type="ARBA" id="ARBA00049158"/>
    </source>
</evidence>
<dbReference type="Proteomes" id="UP000018896">
    <property type="component" value="Unassembled WGS sequence"/>
</dbReference>
<dbReference type="SUPFAM" id="SSF89550">
    <property type="entry name" value="PHP domain-like"/>
    <property type="match status" value="1"/>
</dbReference>
<dbReference type="GO" id="GO:0004401">
    <property type="term" value="F:histidinol-phosphatase activity"/>
    <property type="evidence" value="ECO:0007669"/>
    <property type="project" value="UniProtKB-UniRule"/>
</dbReference>
<comment type="pathway">
    <text evidence="1 8">Amino-acid biosynthesis; L-histidine biosynthesis; L-histidine from 5-phospho-alpha-D-ribose 1-diphosphate: step 8/9.</text>
</comment>
<dbReference type="EC" id="3.1.3.15" evidence="3 8"/>
<keyword evidence="11" id="KW-1185">Reference proteome</keyword>
<evidence type="ECO:0000256" key="4">
    <source>
        <dbReference type="ARBA" id="ARBA00022605"/>
    </source>
</evidence>
<dbReference type="UniPathway" id="UPA00031">
    <property type="reaction ID" value="UER00013"/>
</dbReference>
<protein>
    <recommendedName>
        <fullName evidence="3 8">Histidinol-phosphatase</fullName>
        <shortName evidence="8">HolPase</shortName>
        <ecNumber evidence="3 8">3.1.3.15</ecNumber>
    </recommendedName>
</protein>
<feature type="domain" description="PHP" evidence="9">
    <location>
        <begin position="17"/>
        <end position="156"/>
    </location>
</feature>
<dbReference type="eggNOG" id="COG1387">
    <property type="taxonomic scope" value="Bacteria"/>
</dbReference>
<dbReference type="EMBL" id="BAUV01000006">
    <property type="protein sequence ID" value="GAE34156.1"/>
    <property type="molecule type" value="Genomic_DNA"/>
</dbReference>
<dbReference type="GO" id="GO:0000105">
    <property type="term" value="P:L-histidine biosynthetic process"/>
    <property type="evidence" value="ECO:0007669"/>
    <property type="project" value="UniProtKB-UniRule"/>
</dbReference>
<dbReference type="STRING" id="1236973.JCM9157_1198"/>
<dbReference type="NCBIfam" id="TIGR01856">
    <property type="entry name" value="hisJ_fam"/>
    <property type="match status" value="1"/>
</dbReference>
<dbReference type="InterPro" id="IPR004013">
    <property type="entry name" value="PHP_dom"/>
</dbReference>
<evidence type="ECO:0000256" key="3">
    <source>
        <dbReference type="ARBA" id="ARBA00013085"/>
    </source>
</evidence>
<dbReference type="InterPro" id="IPR016195">
    <property type="entry name" value="Pol/histidinol_Pase-like"/>
</dbReference>
<comment type="catalytic activity">
    <reaction evidence="7 8">
        <text>L-histidinol phosphate + H2O = L-histidinol + phosphate</text>
        <dbReference type="Rhea" id="RHEA:14465"/>
        <dbReference type="ChEBI" id="CHEBI:15377"/>
        <dbReference type="ChEBI" id="CHEBI:43474"/>
        <dbReference type="ChEBI" id="CHEBI:57699"/>
        <dbReference type="ChEBI" id="CHEBI:57980"/>
        <dbReference type="EC" id="3.1.3.15"/>
    </reaction>
</comment>
<dbReference type="PANTHER" id="PTHR21039">
    <property type="entry name" value="HISTIDINOL PHOSPHATASE-RELATED"/>
    <property type="match status" value="1"/>
</dbReference>
<evidence type="ECO:0000256" key="2">
    <source>
        <dbReference type="ARBA" id="ARBA00009152"/>
    </source>
</evidence>
<dbReference type="AlphaFoldDB" id="W4QQ03"/>
<sequence>MDWKYLTSYFEEVIHVKKEFKGHLDVNLGLEVDFIEGFEKETTEFLNEYGALLDDSILSVHFLKIDANYLCLDYSPDVFKQAGDLLGSFEAVYRKYFETVLSSIQANLGKYKPKRIGHITLARKFHKKHPVSADYTTEISNILMEIRNKGYELDYNGAGCVKPLCKEPYPYNEVINEAIKLGIPLVYGSDAHQASALLSGFESLTHRELLKKPLLLRD</sequence>
<evidence type="ECO:0000313" key="11">
    <source>
        <dbReference type="Proteomes" id="UP000018896"/>
    </source>
</evidence>
<reference evidence="10 11" key="1">
    <citation type="journal article" date="2014" name="Genome Announc.">
        <title>Draft Genome Sequences of Three Alkaliphilic Bacillus Strains, Bacillus wakoensis JCM 9140T, Bacillus akibai JCM 9157T, and Bacillus hemicellulosilyticus JCM 9152T.</title>
        <authorList>
            <person name="Yuki M."/>
            <person name="Oshima K."/>
            <person name="Suda W."/>
            <person name="Oshida Y."/>
            <person name="Kitamura K."/>
            <person name="Iida T."/>
            <person name="Hattori M."/>
            <person name="Ohkuma M."/>
        </authorList>
    </citation>
    <scope>NUCLEOTIDE SEQUENCE [LARGE SCALE GENOMIC DNA]</scope>
    <source>
        <strain evidence="10 11">JCM 9157</strain>
    </source>
</reference>
<organism evidence="10 11">
    <name type="scientific">Halalkalibacter akibai (strain ATCC 43226 / DSM 21942 / CIP 109018 / JCM 9157 / 1139)</name>
    <name type="common">Bacillus akibai</name>
    <dbReference type="NCBI Taxonomy" id="1236973"/>
    <lineage>
        <taxon>Bacteria</taxon>
        <taxon>Bacillati</taxon>
        <taxon>Bacillota</taxon>
        <taxon>Bacilli</taxon>
        <taxon>Bacillales</taxon>
        <taxon>Bacillaceae</taxon>
        <taxon>Halalkalibacter</taxon>
    </lineage>
</organism>
<dbReference type="Pfam" id="PF02811">
    <property type="entry name" value="PHP"/>
    <property type="match status" value="1"/>
</dbReference>
<evidence type="ECO:0000256" key="1">
    <source>
        <dbReference type="ARBA" id="ARBA00004970"/>
    </source>
</evidence>
<name>W4QQ03_HALA3</name>
<gene>
    <name evidence="10" type="ORF">JCM9157_1198</name>
</gene>
<comment type="caution">
    <text evidence="10">The sequence shown here is derived from an EMBL/GenBank/DDBJ whole genome shotgun (WGS) entry which is preliminary data.</text>
</comment>
<keyword evidence="5 8" id="KW-0378">Hydrolase</keyword>
<proteinExistence type="inferred from homology"/>
<dbReference type="GO" id="GO:0005737">
    <property type="term" value="C:cytoplasm"/>
    <property type="evidence" value="ECO:0007669"/>
    <property type="project" value="TreeGrafter"/>
</dbReference>
<dbReference type="NCBIfam" id="NF005996">
    <property type="entry name" value="PRK08123.1"/>
    <property type="match status" value="1"/>
</dbReference>
<evidence type="ECO:0000256" key="6">
    <source>
        <dbReference type="ARBA" id="ARBA00023102"/>
    </source>
</evidence>
<keyword evidence="4 8" id="KW-0028">Amino-acid biosynthesis</keyword>
<evidence type="ECO:0000256" key="5">
    <source>
        <dbReference type="ARBA" id="ARBA00022801"/>
    </source>
</evidence>
<evidence type="ECO:0000313" key="10">
    <source>
        <dbReference type="EMBL" id="GAE34156.1"/>
    </source>
</evidence>
<comment type="similarity">
    <text evidence="2 8">Belongs to the PHP hydrolase family. HisK subfamily.</text>
</comment>